<organism evidence="8 9">
    <name type="scientific">Thermobacillus xylanilyticus</name>
    <dbReference type="NCBI Taxonomy" id="76633"/>
    <lineage>
        <taxon>Bacteria</taxon>
        <taxon>Bacillati</taxon>
        <taxon>Bacillota</taxon>
        <taxon>Bacilli</taxon>
        <taxon>Bacillales</taxon>
        <taxon>Paenibacillaceae</taxon>
        <taxon>Thermobacillus</taxon>
    </lineage>
</organism>
<reference evidence="8 9" key="1">
    <citation type="submission" date="2021-04" db="EMBL/GenBank/DDBJ databases">
        <authorList>
            <person name="Rakotoarivonina H."/>
        </authorList>
    </citation>
    <scope>NUCLEOTIDE SEQUENCE [LARGE SCALE GENOMIC DNA]</scope>
    <source>
        <strain evidence="8 9">XE</strain>
    </source>
</reference>
<feature type="region of interest" description="Disordered" evidence="5">
    <location>
        <begin position="25"/>
        <end position="58"/>
    </location>
</feature>
<protein>
    <submittedName>
        <fullName evidence="8">Periplasmic binding protein</fullName>
    </submittedName>
</protein>
<keyword evidence="3" id="KW-0813">Transport</keyword>
<gene>
    <name evidence="8" type="primary">txxe349</name>
    <name evidence="8" type="ORF">TXXE_04530</name>
</gene>
<dbReference type="CDD" id="cd01140">
    <property type="entry name" value="FatB"/>
    <property type="match status" value="1"/>
</dbReference>
<evidence type="ECO:0000256" key="6">
    <source>
        <dbReference type="SAM" id="SignalP"/>
    </source>
</evidence>
<comment type="caution">
    <text evidence="8">The sequence shown here is derived from an EMBL/GenBank/DDBJ whole genome shotgun (WGS) entry which is preliminary data.</text>
</comment>
<dbReference type="Gene3D" id="3.40.50.1980">
    <property type="entry name" value="Nitrogenase molybdenum iron protein domain"/>
    <property type="match status" value="2"/>
</dbReference>
<evidence type="ECO:0000256" key="3">
    <source>
        <dbReference type="ARBA" id="ARBA00022448"/>
    </source>
</evidence>
<dbReference type="PANTHER" id="PTHR30532">
    <property type="entry name" value="IRON III DICITRATE-BINDING PERIPLASMIC PROTEIN"/>
    <property type="match status" value="1"/>
</dbReference>
<dbReference type="PANTHER" id="PTHR30532:SF28">
    <property type="entry name" value="PETROBACTIN-BINDING PROTEIN YCLQ"/>
    <property type="match status" value="1"/>
</dbReference>
<sequence length="356" mass="37671">MKRYATLLLTAVLVLALAACGSADKTSGNHSGGNAGVNNNTSSAAGSNEAETAAARPDKPAAIEYTDASGNAVTIPVNPKTVVSLDNRTFETLEAWGVKLAAAPKGVMPAGSGYVSDESVQDIGNHREPNLEIIAAVDPELVIVGQRFASYHEDIKKLVPNAAVVNLNIDVSADDGTAGEKLVNGFKEVTTLLGQIFDKNEEAKALIEQFDQALEAARAAYNGTDTVMSVIVSGGNIGYSAPHNGRVWGPLYDIFGWVPSLQVDNTTTDHQGDEISVEAIAQSNPDWLFVMDRDAGINSTEEKVPAQDVIENSPALQHTTAITKGQIVYAPADTYTNESIQTFIEIFEALANALKK</sequence>
<feature type="signal peptide" evidence="6">
    <location>
        <begin position="1"/>
        <end position="18"/>
    </location>
</feature>
<dbReference type="InterPro" id="IPR033870">
    <property type="entry name" value="FatB"/>
</dbReference>
<feature type="chain" id="PRO_5046373364" evidence="6">
    <location>
        <begin position="19"/>
        <end position="356"/>
    </location>
</feature>
<accession>A0ABN7RRA6</accession>
<dbReference type="PROSITE" id="PS50983">
    <property type="entry name" value="FE_B12_PBP"/>
    <property type="match status" value="1"/>
</dbReference>
<dbReference type="PROSITE" id="PS51257">
    <property type="entry name" value="PROKAR_LIPOPROTEIN"/>
    <property type="match status" value="1"/>
</dbReference>
<dbReference type="InterPro" id="IPR002491">
    <property type="entry name" value="ABC_transptr_periplasmic_BD"/>
</dbReference>
<comment type="similarity">
    <text evidence="2">Belongs to the bacterial solute-binding protein 8 family.</text>
</comment>
<evidence type="ECO:0000313" key="9">
    <source>
        <dbReference type="Proteomes" id="UP000681526"/>
    </source>
</evidence>
<feature type="compositionally biased region" description="Low complexity" evidence="5">
    <location>
        <begin position="36"/>
        <end position="55"/>
    </location>
</feature>
<evidence type="ECO:0000256" key="4">
    <source>
        <dbReference type="ARBA" id="ARBA00022729"/>
    </source>
</evidence>
<name>A0ABN7RRA6_THEXY</name>
<keyword evidence="9" id="KW-1185">Reference proteome</keyword>
<keyword evidence="4 6" id="KW-0732">Signal</keyword>
<comment type="subcellular location">
    <subcellularLocation>
        <location evidence="1">Cell envelope</location>
    </subcellularLocation>
</comment>
<proteinExistence type="inferred from homology"/>
<evidence type="ECO:0000259" key="7">
    <source>
        <dbReference type="PROSITE" id="PS50983"/>
    </source>
</evidence>
<dbReference type="SUPFAM" id="SSF53807">
    <property type="entry name" value="Helical backbone' metal receptor"/>
    <property type="match status" value="1"/>
</dbReference>
<evidence type="ECO:0000313" key="8">
    <source>
        <dbReference type="EMBL" id="CAG5080781.1"/>
    </source>
</evidence>
<dbReference type="RefSeq" id="WP_213483661.1">
    <property type="nucleotide sequence ID" value="NZ_CAJRAY010000019.1"/>
</dbReference>
<dbReference type="InterPro" id="IPR051313">
    <property type="entry name" value="Bact_iron-sidero_bind"/>
</dbReference>
<dbReference type="Pfam" id="PF01497">
    <property type="entry name" value="Peripla_BP_2"/>
    <property type="match status" value="1"/>
</dbReference>
<dbReference type="Proteomes" id="UP000681526">
    <property type="component" value="Unassembled WGS sequence"/>
</dbReference>
<evidence type="ECO:0000256" key="1">
    <source>
        <dbReference type="ARBA" id="ARBA00004196"/>
    </source>
</evidence>
<evidence type="ECO:0000256" key="2">
    <source>
        <dbReference type="ARBA" id="ARBA00008814"/>
    </source>
</evidence>
<feature type="domain" description="Fe/B12 periplasmic-binding" evidence="7">
    <location>
        <begin position="81"/>
        <end position="356"/>
    </location>
</feature>
<dbReference type="EMBL" id="CAJRAY010000019">
    <property type="protein sequence ID" value="CAG5080781.1"/>
    <property type="molecule type" value="Genomic_DNA"/>
</dbReference>
<evidence type="ECO:0000256" key="5">
    <source>
        <dbReference type="SAM" id="MobiDB-lite"/>
    </source>
</evidence>